<dbReference type="PANTHER" id="PTHR43255:SF1">
    <property type="entry name" value="IRON-SULFUR-BINDING OXIDOREDUCTASE FADF-RELATED"/>
    <property type="match status" value="1"/>
</dbReference>
<dbReference type="PANTHER" id="PTHR43255">
    <property type="entry name" value="IRON-SULFUR-BINDING OXIDOREDUCTASE FADF-RELATED-RELATED"/>
    <property type="match status" value="1"/>
</dbReference>
<sequence length="247" mass="26887">FVGFYLLFIIIGAGFGLSETLEHSAFFFYYTWIMDLIAPIVILAVLWAIVRRYIIRPPRLQGEQTAEAMVILITVLLHPATHLFKIATGIALGNPPAGLGGALPPVSSALSNLFADMSPGGVEAAHAAFFWGHWLVILFVLVFITYSRYLHMIAALFNILFRSPLPKGALRSVDLEAAGTFGAAKITNLSWKQVLDLYSCVVCGRCQDICPATASGKPLNPKKLIQDLKKHLLEAGPELVKNKGGNP</sequence>
<proteinExistence type="predicted"/>
<keyword evidence="6" id="KW-1133">Transmembrane helix</keyword>
<keyword evidence="6" id="KW-0812">Transmembrane</keyword>
<dbReference type="GO" id="GO:0016491">
    <property type="term" value="F:oxidoreductase activity"/>
    <property type="evidence" value="ECO:0007669"/>
    <property type="project" value="UniProtKB-KW"/>
</dbReference>
<feature type="domain" description="4Fe-4S ferredoxin-type" evidence="7">
    <location>
        <begin position="191"/>
        <end position="220"/>
    </location>
</feature>
<dbReference type="InterPro" id="IPR017896">
    <property type="entry name" value="4Fe4S_Fe-S-bd"/>
</dbReference>
<keyword evidence="6" id="KW-0472">Membrane</keyword>
<comment type="caution">
    <text evidence="8">The sequence shown here is derived from an EMBL/GenBank/DDBJ whole genome shotgun (WGS) entry which is preliminary data.</text>
</comment>
<dbReference type="GO" id="GO:0051539">
    <property type="term" value="F:4 iron, 4 sulfur cluster binding"/>
    <property type="evidence" value="ECO:0007669"/>
    <property type="project" value="UniProtKB-KW"/>
</dbReference>
<dbReference type="PROSITE" id="PS00198">
    <property type="entry name" value="4FE4S_FER_1"/>
    <property type="match status" value="1"/>
</dbReference>
<keyword evidence="5" id="KW-0411">Iron-sulfur</keyword>
<dbReference type="SUPFAM" id="SSF46548">
    <property type="entry name" value="alpha-helical ferredoxin"/>
    <property type="match status" value="1"/>
</dbReference>
<reference evidence="8" key="1">
    <citation type="journal article" date="2014" name="Front. Microbiol.">
        <title>High frequency of phylogenetically diverse reductive dehalogenase-homologous genes in deep subseafloor sedimentary metagenomes.</title>
        <authorList>
            <person name="Kawai M."/>
            <person name="Futagami T."/>
            <person name="Toyoda A."/>
            <person name="Takaki Y."/>
            <person name="Nishi S."/>
            <person name="Hori S."/>
            <person name="Arai W."/>
            <person name="Tsubouchi T."/>
            <person name="Morono Y."/>
            <person name="Uchiyama I."/>
            <person name="Ito T."/>
            <person name="Fujiyama A."/>
            <person name="Inagaki F."/>
            <person name="Takami H."/>
        </authorList>
    </citation>
    <scope>NUCLEOTIDE SEQUENCE</scope>
    <source>
        <strain evidence="8">Expedition CK06-06</strain>
    </source>
</reference>
<organism evidence="8">
    <name type="scientific">marine sediment metagenome</name>
    <dbReference type="NCBI Taxonomy" id="412755"/>
    <lineage>
        <taxon>unclassified sequences</taxon>
        <taxon>metagenomes</taxon>
        <taxon>ecological metagenomes</taxon>
    </lineage>
</organism>
<keyword evidence="2" id="KW-0479">Metal-binding</keyword>
<evidence type="ECO:0000256" key="1">
    <source>
        <dbReference type="ARBA" id="ARBA00022485"/>
    </source>
</evidence>
<dbReference type="Gene3D" id="1.20.950.20">
    <property type="entry name" value="Transmembrane di-heme cytochromes, Chain C"/>
    <property type="match status" value="1"/>
</dbReference>
<dbReference type="SUPFAM" id="SSF103501">
    <property type="entry name" value="Respiratory nitrate reductase 1 gamma chain"/>
    <property type="match status" value="1"/>
</dbReference>
<gene>
    <name evidence="8" type="ORF">S12H4_49481</name>
</gene>
<evidence type="ECO:0000313" key="8">
    <source>
        <dbReference type="EMBL" id="GAJ12505.1"/>
    </source>
</evidence>
<evidence type="ECO:0000256" key="4">
    <source>
        <dbReference type="ARBA" id="ARBA00023004"/>
    </source>
</evidence>
<name>X1VS63_9ZZZZ</name>
<dbReference type="PROSITE" id="PS51379">
    <property type="entry name" value="4FE4S_FER_2"/>
    <property type="match status" value="1"/>
</dbReference>
<evidence type="ECO:0000259" key="7">
    <source>
        <dbReference type="PROSITE" id="PS51379"/>
    </source>
</evidence>
<feature type="transmembrane region" description="Helical" evidence="6">
    <location>
        <begin position="28"/>
        <end position="50"/>
    </location>
</feature>
<keyword evidence="1" id="KW-0004">4Fe-4S</keyword>
<dbReference type="GO" id="GO:0005886">
    <property type="term" value="C:plasma membrane"/>
    <property type="evidence" value="ECO:0007669"/>
    <property type="project" value="TreeGrafter"/>
</dbReference>
<evidence type="ECO:0000256" key="5">
    <source>
        <dbReference type="ARBA" id="ARBA00023014"/>
    </source>
</evidence>
<evidence type="ECO:0000256" key="6">
    <source>
        <dbReference type="SAM" id="Phobius"/>
    </source>
</evidence>
<feature type="non-terminal residue" evidence="8">
    <location>
        <position position="1"/>
    </location>
</feature>
<dbReference type="EMBL" id="BARW01031049">
    <property type="protein sequence ID" value="GAJ12505.1"/>
    <property type="molecule type" value="Genomic_DNA"/>
</dbReference>
<dbReference type="GO" id="GO:0046872">
    <property type="term" value="F:metal ion binding"/>
    <property type="evidence" value="ECO:0007669"/>
    <property type="project" value="UniProtKB-KW"/>
</dbReference>
<feature type="non-terminal residue" evidence="8">
    <location>
        <position position="247"/>
    </location>
</feature>
<feature type="transmembrane region" description="Helical" evidence="6">
    <location>
        <begin position="134"/>
        <end position="161"/>
    </location>
</feature>
<dbReference type="AlphaFoldDB" id="X1VS63"/>
<evidence type="ECO:0000256" key="3">
    <source>
        <dbReference type="ARBA" id="ARBA00023002"/>
    </source>
</evidence>
<dbReference type="InterPro" id="IPR017900">
    <property type="entry name" value="4Fe4S_Fe_S_CS"/>
</dbReference>
<keyword evidence="3" id="KW-0560">Oxidoreductase</keyword>
<dbReference type="Gene3D" id="1.10.1060.10">
    <property type="entry name" value="Alpha-helical ferredoxin"/>
    <property type="match status" value="1"/>
</dbReference>
<dbReference type="InterPro" id="IPR051460">
    <property type="entry name" value="HdrC_iron-sulfur_subunit"/>
</dbReference>
<feature type="transmembrane region" description="Helical" evidence="6">
    <location>
        <begin position="70"/>
        <end position="92"/>
    </location>
</feature>
<dbReference type="InterPro" id="IPR036197">
    <property type="entry name" value="NarG-like_sf"/>
</dbReference>
<dbReference type="InterPro" id="IPR009051">
    <property type="entry name" value="Helical_ferredxn"/>
</dbReference>
<protein>
    <recommendedName>
        <fullName evidence="7">4Fe-4S ferredoxin-type domain-containing protein</fullName>
    </recommendedName>
</protein>
<keyword evidence="4" id="KW-0408">Iron</keyword>
<evidence type="ECO:0000256" key="2">
    <source>
        <dbReference type="ARBA" id="ARBA00022723"/>
    </source>
</evidence>
<accession>X1VS63</accession>